<dbReference type="Pfam" id="PF00685">
    <property type="entry name" value="Sulfotransfer_1"/>
    <property type="match status" value="1"/>
</dbReference>
<comment type="caution">
    <text evidence="4">The sequence shown here is derived from an EMBL/GenBank/DDBJ whole genome shotgun (WGS) entry which is preliminary data.</text>
</comment>
<dbReference type="InterPro" id="IPR000863">
    <property type="entry name" value="Sulfotransferase_dom"/>
</dbReference>
<dbReference type="PANTHER" id="PTHR10605">
    <property type="entry name" value="HEPARAN SULFATE SULFOTRANSFERASE"/>
    <property type="match status" value="1"/>
</dbReference>
<dbReference type="Gene3D" id="3.40.50.300">
    <property type="entry name" value="P-loop containing nucleotide triphosphate hydrolases"/>
    <property type="match status" value="1"/>
</dbReference>
<evidence type="ECO:0000256" key="2">
    <source>
        <dbReference type="ARBA" id="ARBA00023180"/>
    </source>
</evidence>
<keyword evidence="5" id="KW-1185">Reference proteome</keyword>
<dbReference type="GO" id="GO:0008146">
    <property type="term" value="F:sulfotransferase activity"/>
    <property type="evidence" value="ECO:0007669"/>
    <property type="project" value="InterPro"/>
</dbReference>
<keyword evidence="1 4" id="KW-0808">Transferase</keyword>
<reference evidence="4 5" key="1">
    <citation type="submission" date="2019-07" db="EMBL/GenBank/DDBJ databases">
        <title>Genomic Encyclopedia of Type Strains, Phase IV (KMG-IV): sequencing the most valuable type-strain genomes for metagenomic binning, comparative biology and taxonomic classification.</title>
        <authorList>
            <person name="Goeker M."/>
        </authorList>
    </citation>
    <scope>NUCLEOTIDE SEQUENCE [LARGE SCALE GENOMIC DNA]</scope>
    <source>
        <strain evidence="4 5">SS015</strain>
    </source>
</reference>
<dbReference type="InterPro" id="IPR027417">
    <property type="entry name" value="P-loop_NTPase"/>
</dbReference>
<dbReference type="InterPro" id="IPR037359">
    <property type="entry name" value="NST/OST"/>
</dbReference>
<dbReference type="PANTHER" id="PTHR10605:SF56">
    <property type="entry name" value="BIFUNCTIONAL HEPARAN SULFATE N-DEACETYLASE_N-SULFOTRANSFERASE"/>
    <property type="match status" value="1"/>
</dbReference>
<sequence>MSIRLRRRMNAAREREGFKVNFLLAGVQKGGTTALSTFLGQHPDICMAPCKEVHFFDRPDYEHLAGQGELDRTYRKAFPNYEGQVVVGEATPIYIYWPWAPERIFRYNPNMKILIILRSPMERAISHYHMERFRGNEKKNICMAFLMEPFVLHRYRKDQSSNSPLRVCSYLSRGFYARQIRRLLEYFPEKNVRLVWNKDLKENHAATLDKIFDFLEVPKNGAGIERKNIFQGKYSTGFIENIIIFIGRFLYFYDCFILRKKYGHLVL</sequence>
<feature type="domain" description="Sulfotransferase" evidence="3">
    <location>
        <begin position="22"/>
        <end position="218"/>
    </location>
</feature>
<keyword evidence="2" id="KW-0325">Glycoprotein</keyword>
<evidence type="ECO:0000259" key="3">
    <source>
        <dbReference type="Pfam" id="PF00685"/>
    </source>
</evidence>
<evidence type="ECO:0000313" key="5">
    <source>
        <dbReference type="Proteomes" id="UP000324159"/>
    </source>
</evidence>
<accession>A0A5D3WR53</accession>
<evidence type="ECO:0000256" key="1">
    <source>
        <dbReference type="ARBA" id="ARBA00022679"/>
    </source>
</evidence>
<dbReference type="SUPFAM" id="SSF52540">
    <property type="entry name" value="P-loop containing nucleoside triphosphate hydrolases"/>
    <property type="match status" value="1"/>
</dbReference>
<gene>
    <name evidence="4" type="ORF">EDC39_101229</name>
</gene>
<name>A0A5D3WR53_9BACT</name>
<evidence type="ECO:0000313" key="4">
    <source>
        <dbReference type="EMBL" id="TYP00069.1"/>
    </source>
</evidence>
<proteinExistence type="predicted"/>
<protein>
    <submittedName>
        <fullName evidence="4">Sulfotransferase domain-containing protein</fullName>
    </submittedName>
</protein>
<dbReference type="AlphaFoldDB" id="A0A5D3WR53"/>
<organism evidence="4 5">
    <name type="scientific">Geothermobacter ehrlichii</name>
    <dbReference type="NCBI Taxonomy" id="213224"/>
    <lineage>
        <taxon>Bacteria</taxon>
        <taxon>Pseudomonadati</taxon>
        <taxon>Thermodesulfobacteriota</taxon>
        <taxon>Desulfuromonadia</taxon>
        <taxon>Desulfuromonadales</taxon>
        <taxon>Geothermobacteraceae</taxon>
        <taxon>Geothermobacter</taxon>
    </lineage>
</organism>
<dbReference type="EMBL" id="VNIB01000001">
    <property type="protein sequence ID" value="TYP00069.1"/>
    <property type="molecule type" value="Genomic_DNA"/>
</dbReference>
<dbReference type="Proteomes" id="UP000324159">
    <property type="component" value="Unassembled WGS sequence"/>
</dbReference>